<dbReference type="GeneID" id="85464455"/>
<name>A0AAJ0EP90_9PEZI</name>
<dbReference type="RefSeq" id="XP_060425424.1">
    <property type="nucleotide sequence ID" value="XM_060579929.1"/>
</dbReference>
<dbReference type="EMBL" id="JAHMHR010000047">
    <property type="protein sequence ID" value="KAK1671421.1"/>
    <property type="molecule type" value="Genomic_DNA"/>
</dbReference>
<keyword evidence="3" id="KW-1185">Reference proteome</keyword>
<dbReference type="Proteomes" id="UP001224890">
    <property type="component" value="Unassembled WGS sequence"/>
</dbReference>
<organism evidence="2 3">
    <name type="scientific">Colletotrichum godetiae</name>
    <dbReference type="NCBI Taxonomy" id="1209918"/>
    <lineage>
        <taxon>Eukaryota</taxon>
        <taxon>Fungi</taxon>
        <taxon>Dikarya</taxon>
        <taxon>Ascomycota</taxon>
        <taxon>Pezizomycotina</taxon>
        <taxon>Sordariomycetes</taxon>
        <taxon>Hypocreomycetidae</taxon>
        <taxon>Glomerellales</taxon>
        <taxon>Glomerellaceae</taxon>
        <taxon>Colletotrichum</taxon>
        <taxon>Colletotrichum acutatum species complex</taxon>
    </lineage>
</organism>
<reference evidence="2" key="1">
    <citation type="submission" date="2021-06" db="EMBL/GenBank/DDBJ databases">
        <title>Comparative genomics, transcriptomics and evolutionary studies reveal genomic signatures of adaptation to plant cell wall in hemibiotrophic fungi.</title>
        <authorList>
            <consortium name="DOE Joint Genome Institute"/>
            <person name="Baroncelli R."/>
            <person name="Diaz J.F."/>
            <person name="Benocci T."/>
            <person name="Peng M."/>
            <person name="Battaglia E."/>
            <person name="Haridas S."/>
            <person name="Andreopoulos W."/>
            <person name="Labutti K."/>
            <person name="Pangilinan J."/>
            <person name="Floch G.L."/>
            <person name="Makela M.R."/>
            <person name="Henrissat B."/>
            <person name="Grigoriev I.V."/>
            <person name="Crouch J.A."/>
            <person name="De Vries R.P."/>
            <person name="Sukno S.A."/>
            <person name="Thon M.R."/>
        </authorList>
    </citation>
    <scope>NUCLEOTIDE SEQUENCE</scope>
    <source>
        <strain evidence="2">CBS 193.32</strain>
    </source>
</reference>
<proteinExistence type="predicted"/>
<accession>A0AAJ0EP90</accession>
<evidence type="ECO:0000256" key="1">
    <source>
        <dbReference type="SAM" id="MobiDB-lite"/>
    </source>
</evidence>
<comment type="caution">
    <text evidence="2">The sequence shown here is derived from an EMBL/GenBank/DDBJ whole genome shotgun (WGS) entry which is preliminary data.</text>
</comment>
<dbReference type="AlphaFoldDB" id="A0AAJ0EP90"/>
<gene>
    <name evidence="2" type="ORF">BDP55DRAFT_732276</name>
</gene>
<evidence type="ECO:0000313" key="3">
    <source>
        <dbReference type="Proteomes" id="UP001224890"/>
    </source>
</evidence>
<feature type="compositionally biased region" description="Polar residues" evidence="1">
    <location>
        <begin position="1"/>
        <end position="27"/>
    </location>
</feature>
<protein>
    <submittedName>
        <fullName evidence="2">Uncharacterized protein</fullName>
    </submittedName>
</protein>
<sequence>MGHRLFSTNPSADDNASVDDNISVDDNTSIDDNTSANDVASADANNNARTVTNEENDQQRYFRITALCIQLNCAAYEALLPINADLRRVFCSANGNISSGGRAKVAQEALRYFRSIVYSLRFQEEPSPMGRARKAALESDCNALQQFLTEMHNH</sequence>
<feature type="compositionally biased region" description="Low complexity" evidence="1">
    <location>
        <begin position="31"/>
        <end position="48"/>
    </location>
</feature>
<feature type="region of interest" description="Disordered" evidence="1">
    <location>
        <begin position="1"/>
        <end position="52"/>
    </location>
</feature>
<evidence type="ECO:0000313" key="2">
    <source>
        <dbReference type="EMBL" id="KAK1671421.1"/>
    </source>
</evidence>